<dbReference type="NCBIfam" id="NF008303">
    <property type="entry name" value="PRK11092.1"/>
    <property type="match status" value="1"/>
</dbReference>
<dbReference type="Pfam" id="PF04607">
    <property type="entry name" value="RelA_SpoT"/>
    <property type="match status" value="1"/>
</dbReference>
<dbReference type="GO" id="GO:0005886">
    <property type="term" value="C:plasma membrane"/>
    <property type="evidence" value="ECO:0007669"/>
    <property type="project" value="TreeGrafter"/>
</dbReference>
<dbReference type="Gene3D" id="1.10.3210.10">
    <property type="entry name" value="Hypothetical protein af1432"/>
    <property type="match status" value="1"/>
</dbReference>
<dbReference type="SUPFAM" id="SSF109604">
    <property type="entry name" value="HD-domain/PDEase-like"/>
    <property type="match status" value="1"/>
</dbReference>
<dbReference type="AlphaFoldDB" id="A0A1I3F8V8"/>
<keyword evidence="1" id="KW-0378">Hydrolase</keyword>
<dbReference type="SUPFAM" id="SSF55021">
    <property type="entry name" value="ACT-like"/>
    <property type="match status" value="1"/>
</dbReference>
<dbReference type="GO" id="GO:0008893">
    <property type="term" value="F:guanosine-3',5'-bis(diphosphate) 3'-diphosphatase activity"/>
    <property type="evidence" value="ECO:0007669"/>
    <property type="project" value="UniProtKB-EC"/>
</dbReference>
<dbReference type="NCBIfam" id="TIGR00691">
    <property type="entry name" value="spoT_relA"/>
    <property type="match status" value="1"/>
</dbReference>
<dbReference type="CDD" id="cd05399">
    <property type="entry name" value="NT_Rel-Spo_like"/>
    <property type="match status" value="1"/>
</dbReference>
<accession>A0A1I3F8V8</accession>
<dbReference type="Gene3D" id="3.30.70.260">
    <property type="match status" value="1"/>
</dbReference>
<protein>
    <recommendedName>
        <fullName evidence="3">guanosine-3',5'-bis(diphosphate) 3'-diphosphatase</fullName>
        <ecNumber evidence="3">3.1.7.2</ecNumber>
    </recommendedName>
</protein>
<gene>
    <name evidence="9" type="ORF">SAMN05216206_1340</name>
</gene>
<dbReference type="FunFam" id="3.30.460.10:FF:000001">
    <property type="entry name" value="GTP pyrophosphokinase RelA"/>
    <property type="match status" value="1"/>
</dbReference>
<dbReference type="Gene3D" id="3.30.460.10">
    <property type="entry name" value="Beta Polymerase, domain 2"/>
    <property type="match status" value="1"/>
</dbReference>
<dbReference type="InterPro" id="IPR033655">
    <property type="entry name" value="TGS_RelA/SpoT"/>
</dbReference>
<dbReference type="GO" id="GO:0042594">
    <property type="term" value="P:response to starvation"/>
    <property type="evidence" value="ECO:0007669"/>
    <property type="project" value="TreeGrafter"/>
</dbReference>
<dbReference type="Pfam" id="PF13328">
    <property type="entry name" value="HD_4"/>
    <property type="match status" value="1"/>
</dbReference>
<dbReference type="Gene3D" id="3.10.20.30">
    <property type="match status" value="1"/>
</dbReference>
<dbReference type="FunFam" id="1.10.3210.10:FF:000001">
    <property type="entry name" value="GTP pyrophosphokinase RelA"/>
    <property type="match status" value="1"/>
</dbReference>
<dbReference type="InterPro" id="IPR006674">
    <property type="entry name" value="HD_domain"/>
</dbReference>
<evidence type="ECO:0000313" key="9">
    <source>
        <dbReference type="EMBL" id="SFI07643.1"/>
    </source>
</evidence>
<dbReference type="Pfam" id="PF02824">
    <property type="entry name" value="TGS"/>
    <property type="match status" value="1"/>
</dbReference>
<comment type="pathway">
    <text evidence="2">Purine metabolism; ppGpp biosynthesis; ppGpp from GDP: step 1/1.</text>
</comment>
<dbReference type="CDD" id="cd00077">
    <property type="entry name" value="HDc"/>
    <property type="match status" value="1"/>
</dbReference>
<evidence type="ECO:0000313" key="10">
    <source>
        <dbReference type="Proteomes" id="UP000243606"/>
    </source>
</evidence>
<dbReference type="InterPro" id="IPR045865">
    <property type="entry name" value="ACT-like_dom_sf"/>
</dbReference>
<name>A0A1I3F8V8_9PSED</name>
<dbReference type="PROSITE" id="PS51831">
    <property type="entry name" value="HD"/>
    <property type="match status" value="1"/>
</dbReference>
<reference evidence="10" key="1">
    <citation type="submission" date="2016-10" db="EMBL/GenBank/DDBJ databases">
        <authorList>
            <person name="Varghese N."/>
            <person name="Submissions S."/>
        </authorList>
    </citation>
    <scope>NUCLEOTIDE SEQUENCE [LARGE SCALE GENOMIC DNA]</scope>
    <source>
        <strain evidence="10">LMG 24016</strain>
    </source>
</reference>
<feature type="domain" description="TGS" evidence="8">
    <location>
        <begin position="387"/>
        <end position="448"/>
    </location>
</feature>
<dbReference type="SUPFAM" id="SSF81271">
    <property type="entry name" value="TGS-like"/>
    <property type="match status" value="1"/>
</dbReference>
<dbReference type="PROSITE" id="PS51671">
    <property type="entry name" value="ACT"/>
    <property type="match status" value="1"/>
</dbReference>
<evidence type="ECO:0000259" key="6">
    <source>
        <dbReference type="PROSITE" id="PS51671"/>
    </source>
</evidence>
<dbReference type="CDD" id="cd04876">
    <property type="entry name" value="ACT_RelA-SpoT"/>
    <property type="match status" value="1"/>
</dbReference>
<dbReference type="Proteomes" id="UP000243606">
    <property type="component" value="Unassembled WGS sequence"/>
</dbReference>
<dbReference type="Pfam" id="PF13291">
    <property type="entry name" value="ACT_4"/>
    <property type="match status" value="1"/>
</dbReference>
<evidence type="ECO:0000259" key="7">
    <source>
        <dbReference type="PROSITE" id="PS51831"/>
    </source>
</evidence>
<comment type="catalytic activity">
    <reaction evidence="4">
        <text>guanosine 3',5'-bis(diphosphate) + H2O = GDP + diphosphate + H(+)</text>
        <dbReference type="Rhea" id="RHEA:14253"/>
        <dbReference type="ChEBI" id="CHEBI:15377"/>
        <dbReference type="ChEBI" id="CHEBI:15378"/>
        <dbReference type="ChEBI" id="CHEBI:33019"/>
        <dbReference type="ChEBI" id="CHEBI:58189"/>
        <dbReference type="ChEBI" id="CHEBI:77828"/>
        <dbReference type="EC" id="3.1.7.2"/>
    </reaction>
</comment>
<comment type="function">
    <text evidence="5">In eubacteria ppGpp (guanosine 3'-diphosphate 5'-diphosphate) is a mediator of the stringent response that coordinates a variety of cellular activities in response to changes in nutritional abundance.</text>
</comment>
<feature type="domain" description="HD" evidence="7">
    <location>
        <begin position="45"/>
        <end position="144"/>
    </location>
</feature>
<dbReference type="InterPro" id="IPR045600">
    <property type="entry name" value="RelA/SpoT_AH_RIS"/>
</dbReference>
<dbReference type="GO" id="GO:0008728">
    <property type="term" value="F:GTP diphosphokinase activity"/>
    <property type="evidence" value="ECO:0007669"/>
    <property type="project" value="TreeGrafter"/>
</dbReference>
<dbReference type="Pfam" id="PF19296">
    <property type="entry name" value="RelA_AH_RIS"/>
    <property type="match status" value="1"/>
</dbReference>
<dbReference type="STRING" id="425504.SAMN05216206_1340"/>
<dbReference type="CDD" id="cd01668">
    <property type="entry name" value="TGS_RSH"/>
    <property type="match status" value="1"/>
</dbReference>
<keyword evidence="10" id="KW-1185">Reference proteome</keyword>
<dbReference type="EMBL" id="FOQL01000001">
    <property type="protein sequence ID" value="SFI07643.1"/>
    <property type="molecule type" value="Genomic_DNA"/>
</dbReference>
<dbReference type="InterPro" id="IPR004811">
    <property type="entry name" value="RelA/Spo_fam"/>
</dbReference>
<dbReference type="PANTHER" id="PTHR21262">
    <property type="entry name" value="GUANOSINE-3',5'-BIS DIPHOSPHATE 3'-PYROPHOSPHOHYDROLASE"/>
    <property type="match status" value="1"/>
</dbReference>
<sequence length="702" mass="78714">MPSIDVLADRLSTYLDDDQVNLVRRAYFYAEQAHDGQRRRSGEAYVTHPLAVACILADMHMDHQSLMAAMLHDVIEDTGIAKEALDTQFGESVAELVDGVSKLTQMNFETKAEAQAENFQKMAMAMARDIRVILVKLADRLHNMRTLEVLSGEKRRRIAKETLEIYAPIANRLGMHSMRIEFEDLGFKAMHPMRAERIRTAVKRARGNRKEIVNKIEESILHCLAREGMEGEVSGREKHLYGIYQKMRGKRRAFNEIMDVYAFRIVVDKVDTCYRVLGAVHNLYKPLPGRFKDYIAIPKANGYQSLHTTLFGMHGVPIEIQIRTREMEELANNGIAAHWLYKSNEEDQPKGSHARARQWVKGVLEMQQRAGNSLEFIESVKIDLFPDEVYVFTPKGRIMELPKGSTAVDFAYAVHTDVGNTCIACRINRRLAPLSQALESGSTVEIVSAPGARPNPAWLNFVVTGKARTHIRHALKLQRRSESISLGERLLNKVLASFDSRIDKLSPERVQAVVAEYHQEVLEDLLEDIGLGNRMAYVVARRLLSDNGEALPSSEGPLAIRGTEGLVLSYAKCCTPIPGDPIVGHLSAGKGMVVHLDSCKNIGEIRHNPEKCIQLSWAKDVTGEFNVELRVELEHQRGLIALLAGSVNAADGNIEKISMDERDGRISVVQLVVSVHDRVHLARVIRKLRGLIGVIRITRARG</sequence>
<organism evidence="9 10">
    <name type="scientific">Pseudomonas guineae</name>
    <dbReference type="NCBI Taxonomy" id="425504"/>
    <lineage>
        <taxon>Bacteria</taxon>
        <taxon>Pseudomonadati</taxon>
        <taxon>Pseudomonadota</taxon>
        <taxon>Gammaproteobacteria</taxon>
        <taxon>Pseudomonadales</taxon>
        <taxon>Pseudomonadaceae</taxon>
        <taxon>Pseudomonas</taxon>
    </lineage>
</organism>
<dbReference type="InterPro" id="IPR007685">
    <property type="entry name" value="RelA_SpoT"/>
</dbReference>
<dbReference type="OrthoDB" id="9805041at2"/>
<dbReference type="SUPFAM" id="SSF81301">
    <property type="entry name" value="Nucleotidyltransferase"/>
    <property type="match status" value="1"/>
</dbReference>
<evidence type="ECO:0000259" key="8">
    <source>
        <dbReference type="PROSITE" id="PS51880"/>
    </source>
</evidence>
<dbReference type="InterPro" id="IPR043519">
    <property type="entry name" value="NT_sf"/>
</dbReference>
<dbReference type="GO" id="GO:0015970">
    <property type="term" value="P:guanosine tetraphosphate biosynthetic process"/>
    <property type="evidence" value="ECO:0007669"/>
    <property type="project" value="UniProtKB-UniPathway"/>
</dbReference>
<dbReference type="SMART" id="SM00471">
    <property type="entry name" value="HDc"/>
    <property type="match status" value="1"/>
</dbReference>
<dbReference type="UniPathway" id="UPA00908">
    <property type="reaction ID" value="UER00886"/>
</dbReference>
<evidence type="ECO:0000256" key="1">
    <source>
        <dbReference type="ARBA" id="ARBA00022801"/>
    </source>
</evidence>
<evidence type="ECO:0000256" key="2">
    <source>
        <dbReference type="ARBA" id="ARBA00024329"/>
    </source>
</evidence>
<dbReference type="GO" id="GO:0015949">
    <property type="term" value="P:nucleobase-containing small molecule interconversion"/>
    <property type="evidence" value="ECO:0007669"/>
    <property type="project" value="UniProtKB-ARBA"/>
</dbReference>
<dbReference type="PANTHER" id="PTHR21262:SF36">
    <property type="entry name" value="BIFUNCTIONAL (P)PPGPP SYNTHASE_HYDROLASE SPOT"/>
    <property type="match status" value="1"/>
</dbReference>
<proteinExistence type="inferred from homology"/>
<dbReference type="InterPro" id="IPR004095">
    <property type="entry name" value="TGS"/>
</dbReference>
<comment type="similarity">
    <text evidence="5">Belongs to the relA/spoT family.</text>
</comment>
<dbReference type="InterPro" id="IPR002912">
    <property type="entry name" value="ACT_dom"/>
</dbReference>
<dbReference type="FunFam" id="3.10.20.30:FF:000002">
    <property type="entry name" value="GTP pyrophosphokinase (RelA/SpoT)"/>
    <property type="match status" value="1"/>
</dbReference>
<dbReference type="EC" id="3.1.7.2" evidence="3"/>
<dbReference type="InterPro" id="IPR012675">
    <property type="entry name" value="Beta-grasp_dom_sf"/>
</dbReference>
<evidence type="ECO:0000256" key="4">
    <source>
        <dbReference type="ARBA" id="ARBA00047968"/>
    </source>
</evidence>
<dbReference type="PROSITE" id="PS51880">
    <property type="entry name" value="TGS"/>
    <property type="match status" value="1"/>
</dbReference>
<dbReference type="InterPro" id="IPR012676">
    <property type="entry name" value="TGS-like"/>
</dbReference>
<evidence type="ECO:0000256" key="3">
    <source>
        <dbReference type="ARBA" id="ARBA00024387"/>
    </source>
</evidence>
<evidence type="ECO:0000256" key="5">
    <source>
        <dbReference type="RuleBase" id="RU003847"/>
    </source>
</evidence>
<feature type="domain" description="ACT" evidence="6">
    <location>
        <begin position="628"/>
        <end position="702"/>
    </location>
</feature>
<dbReference type="RefSeq" id="WP_090240712.1">
    <property type="nucleotide sequence ID" value="NZ_CAXBNE010000230.1"/>
</dbReference>
<dbReference type="SMART" id="SM00954">
    <property type="entry name" value="RelA_SpoT"/>
    <property type="match status" value="1"/>
</dbReference>
<dbReference type="InterPro" id="IPR003607">
    <property type="entry name" value="HD/PDEase_dom"/>
</dbReference>